<evidence type="ECO:0000313" key="3">
    <source>
        <dbReference type="Ensembl" id="ENSMALP00000019986.1"/>
    </source>
</evidence>
<dbReference type="Proteomes" id="UP000261600">
    <property type="component" value="Unplaced"/>
</dbReference>
<evidence type="ECO:0000313" key="4">
    <source>
        <dbReference type="Proteomes" id="UP000261600"/>
    </source>
</evidence>
<proteinExistence type="predicted"/>
<keyword evidence="1" id="KW-1133">Transmembrane helix</keyword>
<evidence type="ECO:0000259" key="2">
    <source>
        <dbReference type="Pfam" id="PF10444"/>
    </source>
</evidence>
<dbReference type="Gene3D" id="6.10.250.1900">
    <property type="match status" value="1"/>
</dbReference>
<feature type="transmembrane region" description="Helical" evidence="1">
    <location>
        <begin position="85"/>
        <end position="104"/>
    </location>
</feature>
<keyword evidence="4" id="KW-1185">Reference proteome</keyword>
<organism evidence="3 4">
    <name type="scientific">Monopterus albus</name>
    <name type="common">Swamp eel</name>
    <dbReference type="NCBI Taxonomy" id="43700"/>
    <lineage>
        <taxon>Eukaryota</taxon>
        <taxon>Metazoa</taxon>
        <taxon>Chordata</taxon>
        <taxon>Craniata</taxon>
        <taxon>Vertebrata</taxon>
        <taxon>Euteleostomi</taxon>
        <taxon>Actinopterygii</taxon>
        <taxon>Neopterygii</taxon>
        <taxon>Teleostei</taxon>
        <taxon>Neoteleostei</taxon>
        <taxon>Acanthomorphata</taxon>
        <taxon>Anabantaria</taxon>
        <taxon>Synbranchiformes</taxon>
        <taxon>Synbranchidae</taxon>
        <taxon>Monopterus</taxon>
    </lineage>
</organism>
<dbReference type="Ensembl" id="ENSMALT00000020379.1">
    <property type="protein sequence ID" value="ENSMALP00000019986.1"/>
    <property type="gene ID" value="ENSMALG00000013957.1"/>
</dbReference>
<dbReference type="AlphaFoldDB" id="A0A3Q3QTQ6"/>
<feature type="domain" description="Borealin N-terminal" evidence="2">
    <location>
        <begin position="29"/>
        <end position="74"/>
    </location>
</feature>
<reference evidence="3" key="2">
    <citation type="submission" date="2025-09" db="UniProtKB">
        <authorList>
            <consortium name="Ensembl"/>
        </authorList>
    </citation>
    <scope>IDENTIFICATION</scope>
</reference>
<evidence type="ECO:0000256" key="1">
    <source>
        <dbReference type="SAM" id="Phobius"/>
    </source>
</evidence>
<name>A0A3Q3QTQ6_MONAL</name>
<sequence length="163" mass="18703">MPVRRIRNAGSAQDKEQQSRELRKATLALFIQQFEKEELEARLENTLATVDKVFQVELMKMPPPLRSARIGDLISGESSVYSLPAVIYSSLILLGLIHLLNCLLRQRRRSLPAVCFSEETKDEINLDLLDDVAWCQIQQLKVISAHFLHFLNVCHYRSLRKGT</sequence>
<reference evidence="3" key="1">
    <citation type="submission" date="2025-08" db="UniProtKB">
        <authorList>
            <consortium name="Ensembl"/>
        </authorList>
    </citation>
    <scope>IDENTIFICATION</scope>
</reference>
<dbReference type="Pfam" id="PF10444">
    <property type="entry name" value="Nbl1_Borealin_N"/>
    <property type="match status" value="1"/>
</dbReference>
<keyword evidence="1" id="KW-0812">Transmembrane</keyword>
<dbReference type="InterPro" id="IPR018851">
    <property type="entry name" value="Borealin_N"/>
</dbReference>
<keyword evidence="1" id="KW-0472">Membrane</keyword>
<protein>
    <recommendedName>
        <fullName evidence="2">Borealin N-terminal domain-containing protein</fullName>
    </recommendedName>
</protein>
<accession>A0A3Q3QTQ6</accession>